<dbReference type="EMBL" id="GEBQ01005630">
    <property type="protein sequence ID" value="JAT34347.1"/>
    <property type="molecule type" value="Transcribed_RNA"/>
</dbReference>
<organism evidence="1">
    <name type="scientific">Graphocephala atropunctata</name>
    <dbReference type="NCBI Taxonomy" id="36148"/>
    <lineage>
        <taxon>Eukaryota</taxon>
        <taxon>Metazoa</taxon>
        <taxon>Ecdysozoa</taxon>
        <taxon>Arthropoda</taxon>
        <taxon>Hexapoda</taxon>
        <taxon>Insecta</taxon>
        <taxon>Pterygota</taxon>
        <taxon>Neoptera</taxon>
        <taxon>Paraneoptera</taxon>
        <taxon>Hemiptera</taxon>
        <taxon>Auchenorrhyncha</taxon>
        <taxon>Membracoidea</taxon>
        <taxon>Cicadellidae</taxon>
        <taxon>Cicadellinae</taxon>
        <taxon>Cicadellini</taxon>
        <taxon>Graphocephala</taxon>
    </lineage>
</organism>
<gene>
    <name evidence="1" type="ORF">g.6923</name>
</gene>
<sequence length="109" mass="12929">DCPVQFIVTESAFKSRLRKYMLREQYFSRKFTLQLFLTFIFEHLVTLLKHIVEVYKSAKVNFFLECEFENLKGDTCLKNLKTCNVPLLQSTDIDQYCSEVFTKIILLVD</sequence>
<feature type="non-terminal residue" evidence="1">
    <location>
        <position position="1"/>
    </location>
</feature>
<protein>
    <submittedName>
        <fullName evidence="1">Uncharacterized protein</fullName>
    </submittedName>
</protein>
<proteinExistence type="predicted"/>
<feature type="non-terminal residue" evidence="1">
    <location>
        <position position="109"/>
    </location>
</feature>
<evidence type="ECO:0000313" key="1">
    <source>
        <dbReference type="EMBL" id="JAT34347.1"/>
    </source>
</evidence>
<accession>A0A1B6MEH6</accession>
<name>A0A1B6MEH6_9HEMI</name>
<reference evidence="1" key="1">
    <citation type="submission" date="2015-11" db="EMBL/GenBank/DDBJ databases">
        <title>De novo transcriptome assembly of four potential Pierce s Disease insect vectors from Arizona vineyards.</title>
        <authorList>
            <person name="Tassone E.E."/>
        </authorList>
    </citation>
    <scope>NUCLEOTIDE SEQUENCE</scope>
</reference>
<dbReference type="AlphaFoldDB" id="A0A1B6MEH6"/>